<protein>
    <submittedName>
        <fullName evidence="2">Uncharacterized protein</fullName>
    </submittedName>
</protein>
<evidence type="ECO:0000256" key="1">
    <source>
        <dbReference type="SAM" id="MobiDB-lite"/>
    </source>
</evidence>
<dbReference type="InParanoid" id="A0A132BD30"/>
<dbReference type="Proteomes" id="UP000070700">
    <property type="component" value="Unassembled WGS sequence"/>
</dbReference>
<feature type="compositionally biased region" description="Basic residues" evidence="1">
    <location>
        <begin position="115"/>
        <end position="127"/>
    </location>
</feature>
<evidence type="ECO:0000313" key="3">
    <source>
        <dbReference type="Proteomes" id="UP000070700"/>
    </source>
</evidence>
<dbReference type="OrthoDB" id="2186602at2759"/>
<dbReference type="AlphaFoldDB" id="A0A132BD30"/>
<feature type="region of interest" description="Disordered" evidence="1">
    <location>
        <begin position="19"/>
        <end position="146"/>
    </location>
</feature>
<dbReference type="KEGG" id="psco:LY89DRAFT_257184"/>
<dbReference type="GeneID" id="28815970"/>
<feature type="compositionally biased region" description="Low complexity" evidence="1">
    <location>
        <begin position="130"/>
        <end position="146"/>
    </location>
</feature>
<name>A0A132BD30_MOLSC</name>
<feature type="compositionally biased region" description="Low complexity" evidence="1">
    <location>
        <begin position="84"/>
        <end position="97"/>
    </location>
</feature>
<reference evidence="2 3" key="1">
    <citation type="submission" date="2015-10" db="EMBL/GenBank/DDBJ databases">
        <title>Full genome of DAOMC 229536 Phialocephala scopiformis, a fungal endophyte of spruce producing the potent anti-insectan compound rugulosin.</title>
        <authorList>
            <consortium name="DOE Joint Genome Institute"/>
            <person name="Walker A.K."/>
            <person name="Frasz S.L."/>
            <person name="Seifert K.A."/>
            <person name="Miller J.D."/>
            <person name="Mondo S.J."/>
            <person name="Labutti K."/>
            <person name="Lipzen A."/>
            <person name="Dockter R."/>
            <person name="Kennedy M."/>
            <person name="Grigoriev I.V."/>
            <person name="Spatafora J.W."/>
        </authorList>
    </citation>
    <scope>NUCLEOTIDE SEQUENCE [LARGE SCALE GENOMIC DNA]</scope>
    <source>
        <strain evidence="2 3">CBS 120377</strain>
    </source>
</reference>
<feature type="compositionally biased region" description="Basic and acidic residues" evidence="1">
    <location>
        <begin position="45"/>
        <end position="56"/>
    </location>
</feature>
<sequence length="146" mass="15420">MSPGTPAVLARGFFFDLNAAKDDPDSRTVSPATSAGSGGTGKAKSPREWWEADSKHTAVRNKSSHPIEKKNATNMRQLSPSAFELSLPPEHLPSSPLCPKNPKHPSGGDGICPFHGRRKSVGLKAIRRVNTGNTSTSGTTNETGTS</sequence>
<organism evidence="2 3">
    <name type="scientific">Mollisia scopiformis</name>
    <name type="common">Conifer needle endophyte fungus</name>
    <name type="synonym">Phialocephala scopiformis</name>
    <dbReference type="NCBI Taxonomy" id="149040"/>
    <lineage>
        <taxon>Eukaryota</taxon>
        <taxon>Fungi</taxon>
        <taxon>Dikarya</taxon>
        <taxon>Ascomycota</taxon>
        <taxon>Pezizomycotina</taxon>
        <taxon>Leotiomycetes</taxon>
        <taxon>Helotiales</taxon>
        <taxon>Mollisiaceae</taxon>
        <taxon>Mollisia</taxon>
    </lineage>
</organism>
<keyword evidence="3" id="KW-1185">Reference proteome</keyword>
<evidence type="ECO:0000313" key="2">
    <source>
        <dbReference type="EMBL" id="KUJ10306.1"/>
    </source>
</evidence>
<proteinExistence type="predicted"/>
<gene>
    <name evidence="2" type="ORF">LY89DRAFT_257184</name>
</gene>
<dbReference type="EMBL" id="KQ947429">
    <property type="protein sequence ID" value="KUJ10306.1"/>
    <property type="molecule type" value="Genomic_DNA"/>
</dbReference>
<dbReference type="RefSeq" id="XP_018064661.1">
    <property type="nucleotide sequence ID" value="XM_018206244.1"/>
</dbReference>
<accession>A0A132BD30</accession>